<keyword evidence="6 13" id="KW-0540">Nuclease</keyword>
<dbReference type="SMART" id="SM00535">
    <property type="entry name" value="RIBOc"/>
    <property type="match status" value="1"/>
</dbReference>
<dbReference type="GO" id="GO:0019843">
    <property type="term" value="F:rRNA binding"/>
    <property type="evidence" value="ECO:0007669"/>
    <property type="project" value="UniProtKB-KW"/>
</dbReference>
<dbReference type="GeneID" id="75104978"/>
<reference evidence="14" key="1">
    <citation type="submission" date="2022-07" db="EMBL/GenBank/DDBJ databases">
        <title>Complete genome of Mycoplasma hyosynoviae B1.</title>
        <authorList>
            <person name="Spergser J."/>
        </authorList>
    </citation>
    <scope>NUCLEOTIDE SEQUENCE</scope>
    <source>
        <strain evidence="14">B1</strain>
    </source>
</reference>
<dbReference type="Gene3D" id="3.30.160.20">
    <property type="match status" value="1"/>
</dbReference>
<evidence type="ECO:0000256" key="1">
    <source>
        <dbReference type="ARBA" id="ARBA00000109"/>
    </source>
</evidence>
<dbReference type="EC" id="3.1.26.3" evidence="13"/>
<dbReference type="GO" id="GO:0006397">
    <property type="term" value="P:mRNA processing"/>
    <property type="evidence" value="ECO:0007669"/>
    <property type="project" value="UniProtKB-UniRule"/>
</dbReference>
<dbReference type="HAMAP" id="MF_00104">
    <property type="entry name" value="RNase_III"/>
    <property type="match status" value="1"/>
</dbReference>
<feature type="binding site" evidence="13">
    <location>
        <position position="51"/>
    </location>
    <ligand>
        <name>Mg(2+)</name>
        <dbReference type="ChEBI" id="CHEBI:18420"/>
    </ligand>
</feature>
<dbReference type="PANTHER" id="PTHR14950:SF37">
    <property type="entry name" value="ENDORIBONUCLEASE DICER"/>
    <property type="match status" value="1"/>
</dbReference>
<evidence type="ECO:0000256" key="4">
    <source>
        <dbReference type="ARBA" id="ARBA00022664"/>
    </source>
</evidence>
<dbReference type="GO" id="GO:0004525">
    <property type="term" value="F:ribonuclease III activity"/>
    <property type="evidence" value="ECO:0007669"/>
    <property type="project" value="UniProtKB-UniRule"/>
</dbReference>
<dbReference type="InterPro" id="IPR000999">
    <property type="entry name" value="RNase_III_dom"/>
</dbReference>
<dbReference type="PROSITE" id="PS50137">
    <property type="entry name" value="DS_RBD"/>
    <property type="match status" value="1"/>
</dbReference>
<keyword evidence="8 13" id="KW-0255">Endonuclease</keyword>
<keyword evidence="13" id="KW-0963">Cytoplasm</keyword>
<dbReference type="Proteomes" id="UP001059349">
    <property type="component" value="Chromosome"/>
</dbReference>
<dbReference type="AlphaFoldDB" id="A0A063YCK3"/>
<dbReference type="SUPFAM" id="SSF54768">
    <property type="entry name" value="dsRNA-binding domain-like"/>
    <property type="match status" value="1"/>
</dbReference>
<feature type="active site" evidence="13">
    <location>
        <position position="125"/>
    </location>
</feature>
<dbReference type="PANTHER" id="PTHR14950">
    <property type="entry name" value="DICER-RELATED"/>
    <property type="match status" value="1"/>
</dbReference>
<keyword evidence="7 13" id="KW-0479">Metal-binding</keyword>
<comment type="similarity">
    <text evidence="2">Belongs to the ribonuclease III family.</text>
</comment>
<evidence type="ECO:0000313" key="14">
    <source>
        <dbReference type="EMBL" id="UTO26066.1"/>
    </source>
</evidence>
<feature type="active site" evidence="13">
    <location>
        <position position="55"/>
    </location>
</feature>
<comment type="cofactor">
    <cofactor evidence="13">
        <name>Mg(2+)</name>
        <dbReference type="ChEBI" id="CHEBI:18420"/>
    </cofactor>
</comment>
<dbReference type="InterPro" id="IPR014720">
    <property type="entry name" value="dsRBD_dom"/>
</dbReference>
<dbReference type="GO" id="GO:0046872">
    <property type="term" value="F:metal ion binding"/>
    <property type="evidence" value="ECO:0007669"/>
    <property type="project" value="UniProtKB-KW"/>
</dbReference>
<dbReference type="CDD" id="cd10845">
    <property type="entry name" value="DSRM_RNAse_III_family"/>
    <property type="match status" value="1"/>
</dbReference>
<dbReference type="PROSITE" id="PS50142">
    <property type="entry name" value="RNASE_3_2"/>
    <property type="match status" value="1"/>
</dbReference>
<dbReference type="EMBL" id="CP101127">
    <property type="protein sequence ID" value="UTO26066.1"/>
    <property type="molecule type" value="Genomic_DNA"/>
</dbReference>
<dbReference type="Pfam" id="PF00035">
    <property type="entry name" value="dsrm"/>
    <property type="match status" value="1"/>
</dbReference>
<evidence type="ECO:0000256" key="10">
    <source>
        <dbReference type="ARBA" id="ARBA00022842"/>
    </source>
</evidence>
<evidence type="ECO:0000256" key="6">
    <source>
        <dbReference type="ARBA" id="ARBA00022722"/>
    </source>
</evidence>
<dbReference type="RefSeq" id="WP_051599087.1">
    <property type="nucleotide sequence ID" value="NZ_CP101127.1"/>
</dbReference>
<accession>A0A063YCK3</accession>
<name>A0A063YCK3_9BACT</name>
<dbReference type="OrthoDB" id="9805026at2"/>
<keyword evidence="9 13" id="KW-0378">Hydrolase</keyword>
<dbReference type="STRING" id="29559.NPL3_03005"/>
<evidence type="ECO:0000256" key="3">
    <source>
        <dbReference type="ARBA" id="ARBA00022552"/>
    </source>
</evidence>
<evidence type="ECO:0000256" key="9">
    <source>
        <dbReference type="ARBA" id="ARBA00022801"/>
    </source>
</evidence>
<keyword evidence="13" id="KW-0699">rRNA-binding</keyword>
<evidence type="ECO:0000313" key="15">
    <source>
        <dbReference type="Proteomes" id="UP001059349"/>
    </source>
</evidence>
<dbReference type="SMART" id="SM00358">
    <property type="entry name" value="DSRM"/>
    <property type="match status" value="1"/>
</dbReference>
<keyword evidence="4 13" id="KW-0507">mRNA processing</keyword>
<evidence type="ECO:0000256" key="11">
    <source>
        <dbReference type="ARBA" id="ARBA00022884"/>
    </source>
</evidence>
<gene>
    <name evidence="13 14" type="primary">rnc</name>
    <name evidence="14" type="ORF">NMG93_00655</name>
</gene>
<evidence type="ECO:0000256" key="2">
    <source>
        <dbReference type="ARBA" id="ARBA00010183"/>
    </source>
</evidence>
<feature type="binding site" evidence="13">
    <location>
        <position position="125"/>
    </location>
    <ligand>
        <name>Mg(2+)</name>
        <dbReference type="ChEBI" id="CHEBI:18420"/>
    </ligand>
</feature>
<keyword evidence="10 13" id="KW-0460">Magnesium</keyword>
<comment type="catalytic activity">
    <reaction evidence="1 13">
        <text>Endonucleolytic cleavage to 5'-phosphomonoester.</text>
        <dbReference type="EC" id="3.1.26.3"/>
    </reaction>
</comment>
<keyword evidence="5 13" id="KW-0819">tRNA processing</keyword>
<evidence type="ECO:0000256" key="13">
    <source>
        <dbReference type="HAMAP-Rule" id="MF_00104"/>
    </source>
</evidence>
<organism evidence="14 15">
    <name type="scientific">Metamycoplasma hyosynoviae</name>
    <dbReference type="NCBI Taxonomy" id="29559"/>
    <lineage>
        <taxon>Bacteria</taxon>
        <taxon>Bacillati</taxon>
        <taxon>Mycoplasmatota</taxon>
        <taxon>Mycoplasmoidales</taxon>
        <taxon>Metamycoplasmataceae</taxon>
        <taxon>Metamycoplasma</taxon>
    </lineage>
</organism>
<sequence>MDTKFRERIKKLLIDLNIYDENINIDTFCRALTHSTYANEHKNVKDFQYLEFLGDSILQFLVSKEIYRLYPEYKEGRATQHRSYAVNNKTLSEVSEKIGLSENILFSKNAFLNGKNEKINSDFFEAFTAAIYLEKGLDFTDKFIKKHLKDYLLNEKIDKDPKTTFQELIQLNGSCKIIYKTDFLEELGKFQSAIIVDNKKYGIGFGKTKKEAKENAAKNALKSLNV</sequence>
<dbReference type="InterPro" id="IPR011907">
    <property type="entry name" value="RNase_III"/>
</dbReference>
<dbReference type="SUPFAM" id="SSF69065">
    <property type="entry name" value="RNase III domain-like"/>
    <property type="match status" value="1"/>
</dbReference>
<evidence type="ECO:0000256" key="12">
    <source>
        <dbReference type="ARBA" id="ARBA00049596"/>
    </source>
</evidence>
<evidence type="ECO:0000256" key="7">
    <source>
        <dbReference type="ARBA" id="ARBA00022723"/>
    </source>
</evidence>
<evidence type="ECO:0000256" key="5">
    <source>
        <dbReference type="ARBA" id="ARBA00022694"/>
    </source>
</evidence>
<dbReference type="GO" id="GO:0006364">
    <property type="term" value="P:rRNA processing"/>
    <property type="evidence" value="ECO:0007669"/>
    <property type="project" value="UniProtKB-UniRule"/>
</dbReference>
<dbReference type="InterPro" id="IPR036389">
    <property type="entry name" value="RNase_III_sf"/>
</dbReference>
<proteinExistence type="inferred from homology"/>
<keyword evidence="3 13" id="KW-0698">rRNA processing</keyword>
<protein>
    <recommendedName>
        <fullName evidence="13">Ribonuclease 3</fullName>
        <ecNumber evidence="13">3.1.26.3</ecNumber>
    </recommendedName>
    <alternativeName>
        <fullName evidence="13">Ribonuclease III</fullName>
        <shortName evidence="13">RNase III</shortName>
    </alternativeName>
</protein>
<dbReference type="Pfam" id="PF14622">
    <property type="entry name" value="Ribonucleas_3_3"/>
    <property type="match status" value="1"/>
</dbReference>
<dbReference type="Gene3D" id="1.10.1520.10">
    <property type="entry name" value="Ribonuclease III domain"/>
    <property type="match status" value="1"/>
</dbReference>
<feature type="binding site" evidence="13">
    <location>
        <position position="122"/>
    </location>
    <ligand>
        <name>Mg(2+)</name>
        <dbReference type="ChEBI" id="CHEBI:18420"/>
    </ligand>
</feature>
<comment type="subunit">
    <text evidence="13">Homodimer.</text>
</comment>
<dbReference type="GO" id="GO:0008033">
    <property type="term" value="P:tRNA processing"/>
    <property type="evidence" value="ECO:0007669"/>
    <property type="project" value="UniProtKB-KW"/>
</dbReference>
<dbReference type="NCBIfam" id="TIGR02191">
    <property type="entry name" value="RNaseIII"/>
    <property type="match status" value="1"/>
</dbReference>
<keyword evidence="11 13" id="KW-0694">RNA-binding</keyword>
<comment type="subcellular location">
    <subcellularLocation>
        <location evidence="13">Cytoplasm</location>
    </subcellularLocation>
</comment>
<evidence type="ECO:0000256" key="8">
    <source>
        <dbReference type="ARBA" id="ARBA00022759"/>
    </source>
</evidence>
<dbReference type="CDD" id="cd00593">
    <property type="entry name" value="RIBOc"/>
    <property type="match status" value="1"/>
</dbReference>
<dbReference type="GO" id="GO:0005737">
    <property type="term" value="C:cytoplasm"/>
    <property type="evidence" value="ECO:0007669"/>
    <property type="project" value="UniProtKB-SubCell"/>
</dbReference>
<comment type="function">
    <text evidence="12 13">Digests double-stranded RNA. Involved in the processing of primary rRNA transcript to yield the immediate precursors to the large and small rRNAs (23S and 16S). Processes some mRNAs, and tRNAs when they are encoded in the rRNA operon. Processes pre-crRNA and tracrRNA of type II CRISPR loci if present in the organism.</text>
</comment>